<proteinExistence type="predicted"/>
<protein>
    <submittedName>
        <fullName evidence="2">Uncharacterized protein</fullName>
    </submittedName>
</protein>
<dbReference type="Gene3D" id="1.10.555.10">
    <property type="entry name" value="Rho GTPase activation protein"/>
    <property type="match status" value="1"/>
</dbReference>
<evidence type="ECO:0000313" key="3">
    <source>
        <dbReference type="Proteomes" id="UP000252519"/>
    </source>
</evidence>
<dbReference type="EMBL" id="JOJR01000319">
    <property type="protein sequence ID" value="RCN39825.1"/>
    <property type="molecule type" value="Genomic_DNA"/>
</dbReference>
<dbReference type="AlphaFoldDB" id="A0A368G9Z0"/>
<sequence length="140" mass="15996">MTAVKALKWGTQARNLVTIFGSSILRPDYEKLDATLARNEQQIAILETMIANVEEVFMDRHAVLETCLAFTVFRDDLFLCEFRGAHSQIRAAFCLDGKDIVCGSEDKYHIFTALVRYNVSLSTELVEVFLRLPHFFCVQQ</sequence>
<dbReference type="Proteomes" id="UP000252519">
    <property type="component" value="Unassembled WGS sequence"/>
</dbReference>
<comment type="caution">
    <text evidence="2">The sequence shown here is derived from an EMBL/GenBank/DDBJ whole genome shotgun (WGS) entry which is preliminary data.</text>
</comment>
<name>A0A368G9Z0_ANCCA</name>
<dbReference type="OrthoDB" id="10024839at2759"/>
<accession>A0A368G9Z0</accession>
<keyword evidence="3" id="KW-1185">Reference proteome</keyword>
<feature type="coiled-coil region" evidence="1">
    <location>
        <begin position="29"/>
        <end position="56"/>
    </location>
</feature>
<keyword evidence="1" id="KW-0175">Coiled coil</keyword>
<evidence type="ECO:0000313" key="2">
    <source>
        <dbReference type="EMBL" id="RCN39825.1"/>
    </source>
</evidence>
<dbReference type="InterPro" id="IPR008936">
    <property type="entry name" value="Rho_GTPase_activation_prot"/>
</dbReference>
<gene>
    <name evidence="2" type="ORF">ANCCAN_14259</name>
</gene>
<evidence type="ECO:0000256" key="1">
    <source>
        <dbReference type="SAM" id="Coils"/>
    </source>
</evidence>
<reference evidence="2 3" key="1">
    <citation type="submission" date="2014-10" db="EMBL/GenBank/DDBJ databases">
        <title>Draft genome of the hookworm Ancylostoma caninum.</title>
        <authorList>
            <person name="Mitreva M."/>
        </authorList>
    </citation>
    <scope>NUCLEOTIDE SEQUENCE [LARGE SCALE GENOMIC DNA]</scope>
    <source>
        <strain evidence="2 3">Baltimore</strain>
    </source>
</reference>
<organism evidence="2 3">
    <name type="scientific">Ancylostoma caninum</name>
    <name type="common">Dog hookworm</name>
    <dbReference type="NCBI Taxonomy" id="29170"/>
    <lineage>
        <taxon>Eukaryota</taxon>
        <taxon>Metazoa</taxon>
        <taxon>Ecdysozoa</taxon>
        <taxon>Nematoda</taxon>
        <taxon>Chromadorea</taxon>
        <taxon>Rhabditida</taxon>
        <taxon>Rhabditina</taxon>
        <taxon>Rhabditomorpha</taxon>
        <taxon>Strongyloidea</taxon>
        <taxon>Ancylostomatidae</taxon>
        <taxon>Ancylostomatinae</taxon>
        <taxon>Ancylostoma</taxon>
    </lineage>
</organism>
<dbReference type="STRING" id="29170.A0A368G9Z0"/>